<keyword evidence="2" id="KW-1133">Transmembrane helix</keyword>
<dbReference type="AlphaFoldDB" id="A0AAN1GPK4"/>
<keyword evidence="2" id="KW-0812">Transmembrane</keyword>
<feature type="compositionally biased region" description="Acidic residues" evidence="1">
    <location>
        <begin position="277"/>
        <end position="287"/>
    </location>
</feature>
<feature type="region of interest" description="Disordered" evidence="1">
    <location>
        <begin position="195"/>
        <end position="351"/>
    </location>
</feature>
<feature type="compositionally biased region" description="Polar residues" evidence="1">
    <location>
        <begin position="486"/>
        <end position="497"/>
    </location>
</feature>
<evidence type="ECO:0000313" key="4">
    <source>
        <dbReference type="Proteomes" id="UP000218606"/>
    </source>
</evidence>
<feature type="compositionally biased region" description="Low complexity" evidence="1">
    <location>
        <begin position="328"/>
        <end position="341"/>
    </location>
</feature>
<proteinExistence type="predicted"/>
<accession>A0AAN1GPK4</accession>
<feature type="compositionally biased region" description="Acidic residues" evidence="1">
    <location>
        <begin position="234"/>
        <end position="248"/>
    </location>
</feature>
<feature type="compositionally biased region" description="Low complexity" evidence="1">
    <location>
        <begin position="288"/>
        <end position="297"/>
    </location>
</feature>
<feature type="compositionally biased region" description="Basic and acidic residues" evidence="1">
    <location>
        <begin position="254"/>
        <end position="269"/>
    </location>
</feature>
<sequence length="909" mass="94331">MKPGFALSLSSTGVGLLQRAAGGWRQIGTVSLDVDDLSAALADLRQLGERHAQGPIACKLIIPNDQIRYLTLETGITDPDRRRAAAEQGLDGATPYQVDELVFDLSEDGAQTHVAAVARETLQEAEDFALAHGFLPVSFVAMPQEMNFLGEPFFGASQTLLQSGEAPVEPDGVAVVDIGPADAPPAIADADVDAEDDADTPLDENASPEVPPTTAAPLATTADDAVSAVPAPSDPEEASADDIPDDVSDTAAAKGKEADQTTAEPDHVPDTAPVTDTDTDTDTDTEDTPTAPTAIAASGFSTRRRKNGDLRAQKTSAATASPAPPKAPAATKAVAEANAPTQTKPNDGQRVVPHAAFGSIALSDSPTTPGGGTTKAQLLAAPTTGPVIPSPTAKGVIPPAPKAASPAPVLPRDDIADISLPEAPKDKKSLHEAGKASLLAGVSNQKVGGKPRFLGLALVSGLLIFMAIVAAWAILADRQSRNAVSDATTTPLDSPDTSGPGDIAPQVSAIPDQPDEGALLPLDSTTDGTAPDDTAAPAEGDEGLSSTDTAVLDALRLEQNATPTADETLTEDLDRAELAPETDEPAVTADQDTSLTRAAQYAATGIWQHAPETPETPGTDTLETLYVASIDPTDISEDATALPDQTLFATDLELGAISTPTAAGQQFELDERGLVKATPNGTLNPDGIMVFLGRPEKIPPPTPARPDPDVAAAAEEAARQAILSELRPKQRPNDLVEQNERAQLGGLSRAELGALRPRSRPPGLKPPEENSLPATAQAIARSVVPRGRPANFANLVDRAQRNRQRNAEASISEAVASAPPRTVTPRIPSSASVARQATVNNAINLRRVNLIGVYGTPSNRRALILMPNGRYKKVKVGDRIDGGRVVAIGDSQLQYQKGNRNLTLKIPSS</sequence>
<feature type="region of interest" description="Disordered" evidence="1">
    <location>
        <begin position="741"/>
        <end position="771"/>
    </location>
</feature>
<dbReference type="SUPFAM" id="SSF53067">
    <property type="entry name" value="Actin-like ATPase domain"/>
    <property type="match status" value="1"/>
</dbReference>
<protein>
    <submittedName>
        <fullName evidence="3">Type IV pilus biogenesis</fullName>
    </submittedName>
</protein>
<evidence type="ECO:0000256" key="2">
    <source>
        <dbReference type="SAM" id="Phobius"/>
    </source>
</evidence>
<feature type="compositionally biased region" description="Low complexity" evidence="1">
    <location>
        <begin position="807"/>
        <end position="818"/>
    </location>
</feature>
<keyword evidence="2" id="KW-0472">Membrane</keyword>
<feature type="compositionally biased region" description="Low complexity" evidence="1">
    <location>
        <begin position="525"/>
        <end position="538"/>
    </location>
</feature>
<feature type="region of interest" description="Disordered" evidence="1">
    <location>
        <begin position="486"/>
        <end position="545"/>
    </location>
</feature>
<gene>
    <name evidence="3" type="ORF">PhaeoP13_00663</name>
</gene>
<feature type="transmembrane region" description="Helical" evidence="2">
    <location>
        <begin position="453"/>
        <end position="475"/>
    </location>
</feature>
<evidence type="ECO:0000256" key="1">
    <source>
        <dbReference type="SAM" id="MobiDB-lite"/>
    </source>
</evidence>
<dbReference type="Gene3D" id="3.30.420.380">
    <property type="match status" value="1"/>
</dbReference>
<dbReference type="EMBL" id="CP010767">
    <property type="protein sequence ID" value="ATG42625.1"/>
    <property type="molecule type" value="Genomic_DNA"/>
</dbReference>
<feature type="region of interest" description="Disordered" evidence="1">
    <location>
        <begin position="803"/>
        <end position="829"/>
    </location>
</feature>
<name>A0AAN1GPK4_9RHOB</name>
<evidence type="ECO:0000313" key="3">
    <source>
        <dbReference type="EMBL" id="ATG42625.1"/>
    </source>
</evidence>
<dbReference type="Proteomes" id="UP000218606">
    <property type="component" value="Chromosome"/>
</dbReference>
<feature type="compositionally biased region" description="Low complexity" evidence="1">
    <location>
        <begin position="212"/>
        <end position="222"/>
    </location>
</feature>
<organism evidence="3 4">
    <name type="scientific">Phaeobacter piscinae</name>
    <dbReference type="NCBI Taxonomy" id="1580596"/>
    <lineage>
        <taxon>Bacteria</taxon>
        <taxon>Pseudomonadati</taxon>
        <taxon>Pseudomonadota</taxon>
        <taxon>Alphaproteobacteria</taxon>
        <taxon>Rhodobacterales</taxon>
        <taxon>Roseobacteraceae</taxon>
        <taxon>Phaeobacter</taxon>
    </lineage>
</organism>
<feature type="region of interest" description="Disordered" evidence="1">
    <location>
        <begin position="391"/>
        <end position="410"/>
    </location>
</feature>
<dbReference type="InterPro" id="IPR043129">
    <property type="entry name" value="ATPase_NBD"/>
</dbReference>
<reference evidence="3 4" key="1">
    <citation type="journal article" date="2017" name="Front. Microbiol.">
        <title>Phaeobacter piscinae sp. nov., a species of the Roseobacter group and potential aquaculture probiont.</title>
        <authorList>
            <person name="Sonnenschein E.C."/>
            <person name="Phippen C.B.W."/>
            <person name="Nielsen K.F."/>
            <person name="Mateiu R.V."/>
            <person name="Melchiorsen J."/>
            <person name="Gram L."/>
            <person name="Overmann J."/>
            <person name="Freese H.M."/>
        </authorList>
    </citation>
    <scope>NUCLEOTIDE SEQUENCE [LARGE SCALE GENOMIC DNA]</scope>
    <source>
        <strain evidence="3 4">P13</strain>
    </source>
</reference>
<dbReference type="RefSeq" id="WP_096870761.1">
    <property type="nucleotide sequence ID" value="NZ_CP010767.1"/>
</dbReference>